<dbReference type="EMBL" id="SLWN01000003">
    <property type="protein sequence ID" value="TCO33032.1"/>
    <property type="molecule type" value="Genomic_DNA"/>
</dbReference>
<feature type="compositionally biased region" description="Polar residues" evidence="1">
    <location>
        <begin position="21"/>
        <end position="34"/>
    </location>
</feature>
<organism evidence="2 3">
    <name type="scientific">Kribbella steppae</name>
    <dbReference type="NCBI Taxonomy" id="2512223"/>
    <lineage>
        <taxon>Bacteria</taxon>
        <taxon>Bacillati</taxon>
        <taxon>Actinomycetota</taxon>
        <taxon>Actinomycetes</taxon>
        <taxon>Propionibacteriales</taxon>
        <taxon>Kribbellaceae</taxon>
        <taxon>Kribbella</taxon>
    </lineage>
</organism>
<sequence>MSEATSSRHSGEEWTEDDVSNCATWLQATPPSVS</sequence>
<evidence type="ECO:0000313" key="2">
    <source>
        <dbReference type="EMBL" id="TCO33032.1"/>
    </source>
</evidence>
<accession>A0A4R2HPE8</accession>
<proteinExistence type="predicted"/>
<reference evidence="2 3" key="1">
    <citation type="journal article" date="2015" name="Stand. Genomic Sci.">
        <title>Genomic Encyclopedia of Bacterial and Archaeal Type Strains, Phase III: the genomes of soil and plant-associated and newly described type strains.</title>
        <authorList>
            <person name="Whitman W.B."/>
            <person name="Woyke T."/>
            <person name="Klenk H.P."/>
            <person name="Zhou Y."/>
            <person name="Lilburn T.G."/>
            <person name="Beck B.J."/>
            <person name="De Vos P."/>
            <person name="Vandamme P."/>
            <person name="Eisen J.A."/>
            <person name="Garrity G."/>
            <person name="Hugenholtz P."/>
            <person name="Kyrpides N.C."/>
        </authorList>
    </citation>
    <scope>NUCLEOTIDE SEQUENCE [LARGE SCALE GENOMIC DNA]</scope>
    <source>
        <strain evidence="2 3">VKM Ac-2572</strain>
    </source>
</reference>
<gene>
    <name evidence="2" type="ORF">EV652_10331</name>
</gene>
<dbReference type="AlphaFoldDB" id="A0A4R2HPE8"/>
<keyword evidence="3" id="KW-1185">Reference proteome</keyword>
<comment type="caution">
    <text evidence="2">The sequence shown here is derived from an EMBL/GenBank/DDBJ whole genome shotgun (WGS) entry which is preliminary data.</text>
</comment>
<evidence type="ECO:0000256" key="1">
    <source>
        <dbReference type="SAM" id="MobiDB-lite"/>
    </source>
</evidence>
<feature type="region of interest" description="Disordered" evidence="1">
    <location>
        <begin position="1"/>
        <end position="34"/>
    </location>
</feature>
<dbReference type="Proteomes" id="UP000294508">
    <property type="component" value="Unassembled WGS sequence"/>
</dbReference>
<evidence type="ECO:0000313" key="3">
    <source>
        <dbReference type="Proteomes" id="UP000294508"/>
    </source>
</evidence>
<protein>
    <submittedName>
        <fullName evidence="2">Uncharacterized protein</fullName>
    </submittedName>
</protein>
<name>A0A4R2HPE8_9ACTN</name>